<organism evidence="5 6">
    <name type="scientific">Conexibacter arvalis</name>
    <dbReference type="NCBI Taxonomy" id="912552"/>
    <lineage>
        <taxon>Bacteria</taxon>
        <taxon>Bacillati</taxon>
        <taxon>Actinomycetota</taxon>
        <taxon>Thermoleophilia</taxon>
        <taxon>Solirubrobacterales</taxon>
        <taxon>Conexibacteraceae</taxon>
        <taxon>Conexibacter</taxon>
    </lineage>
</organism>
<keyword evidence="6" id="KW-1185">Reference proteome</keyword>
<feature type="domain" description="M23ase beta-sheet core" evidence="4">
    <location>
        <begin position="199"/>
        <end position="294"/>
    </location>
</feature>
<accession>A0A840ILC1</accession>
<feature type="compositionally biased region" description="Basic and acidic residues" evidence="1">
    <location>
        <begin position="317"/>
        <end position="327"/>
    </location>
</feature>
<evidence type="ECO:0000313" key="6">
    <source>
        <dbReference type="Proteomes" id="UP000585272"/>
    </source>
</evidence>
<name>A0A840ILC1_9ACTN</name>
<reference evidence="5 6" key="1">
    <citation type="submission" date="2020-08" db="EMBL/GenBank/DDBJ databases">
        <title>Genomic Encyclopedia of Archaeal and Bacterial Type Strains, Phase II (KMG-II): from individual species to whole genera.</title>
        <authorList>
            <person name="Goeker M."/>
        </authorList>
    </citation>
    <scope>NUCLEOTIDE SEQUENCE [LARGE SCALE GENOMIC DNA]</scope>
    <source>
        <strain evidence="5 6">DSM 23288</strain>
    </source>
</reference>
<dbReference type="AlphaFoldDB" id="A0A840ILC1"/>
<evidence type="ECO:0000313" key="5">
    <source>
        <dbReference type="EMBL" id="MBB4665135.1"/>
    </source>
</evidence>
<dbReference type="SUPFAM" id="SSF51261">
    <property type="entry name" value="Duplicated hybrid motif"/>
    <property type="match status" value="1"/>
</dbReference>
<dbReference type="PANTHER" id="PTHR21666">
    <property type="entry name" value="PEPTIDASE-RELATED"/>
    <property type="match status" value="1"/>
</dbReference>
<protein>
    <submittedName>
        <fullName evidence="5">Peptidoglycan hydrolase-like protein with peptidoglycan-binding domain</fullName>
    </submittedName>
</protein>
<evidence type="ECO:0000259" key="4">
    <source>
        <dbReference type="Pfam" id="PF01551"/>
    </source>
</evidence>
<dbReference type="Gene3D" id="1.10.101.10">
    <property type="entry name" value="PGBD-like superfamily/PGBD"/>
    <property type="match status" value="2"/>
</dbReference>
<dbReference type="CDD" id="cd12797">
    <property type="entry name" value="M23_peptidase"/>
    <property type="match status" value="1"/>
</dbReference>
<dbReference type="InterPro" id="IPR016047">
    <property type="entry name" value="M23ase_b-sheet_dom"/>
</dbReference>
<feature type="domain" description="Peptidoglycan binding-like" evidence="3">
    <location>
        <begin position="106"/>
        <end position="159"/>
    </location>
</feature>
<dbReference type="InterPro" id="IPR036365">
    <property type="entry name" value="PGBD-like_sf"/>
</dbReference>
<gene>
    <name evidence="5" type="ORF">BDZ31_004756</name>
</gene>
<sequence length="359" mass="36649">MSARRALTLSVLTGILAAAATAPQPARAASAQVAALQVALRAVGLSPGPVDGITGPRTQAATRRFQARHHLAADGIAGPRTRRALGRRGRPSLGSRPLRSGHRGWDVAALQFLLHSRGYGPGGFDGGFGPNTSAAVVRFQRAAGLATDGVAGQATLAALRTRRLAASTPSSGAPSGPVRFLRPVPGGIGDGFGFVGGRRHTGIDLPVGFGTPIGAGGVGTVGYAGWNSGGYGNLVVIRHRLGFESWYAHLSRIAVSVGQPVAGGTVIGWVGSTGRSTGPHLHFEVRRFGTPIDPVPYLLSAVSARAAAAGPGGAPDRGAERADDRRTGGARPLVCPPNADARPTRDTDPPFARIDRCPG</sequence>
<comment type="caution">
    <text evidence="5">The sequence shown here is derived from an EMBL/GenBank/DDBJ whole genome shotgun (WGS) entry which is preliminary data.</text>
</comment>
<dbReference type="Proteomes" id="UP000585272">
    <property type="component" value="Unassembled WGS sequence"/>
</dbReference>
<evidence type="ECO:0000259" key="3">
    <source>
        <dbReference type="Pfam" id="PF01471"/>
    </source>
</evidence>
<dbReference type="Gene3D" id="2.70.70.10">
    <property type="entry name" value="Glucose Permease (Domain IIA)"/>
    <property type="match status" value="1"/>
</dbReference>
<feature type="signal peptide" evidence="2">
    <location>
        <begin position="1"/>
        <end position="28"/>
    </location>
</feature>
<dbReference type="Pfam" id="PF01551">
    <property type="entry name" value="Peptidase_M23"/>
    <property type="match status" value="1"/>
</dbReference>
<dbReference type="SUPFAM" id="SSF47090">
    <property type="entry name" value="PGBD-like"/>
    <property type="match status" value="2"/>
</dbReference>
<evidence type="ECO:0000256" key="2">
    <source>
        <dbReference type="SAM" id="SignalP"/>
    </source>
</evidence>
<dbReference type="InterPro" id="IPR036366">
    <property type="entry name" value="PGBDSf"/>
</dbReference>
<feature type="domain" description="Peptidoglycan binding-like" evidence="3">
    <location>
        <begin position="31"/>
        <end position="85"/>
    </location>
</feature>
<feature type="chain" id="PRO_5032346968" evidence="2">
    <location>
        <begin position="29"/>
        <end position="359"/>
    </location>
</feature>
<dbReference type="Pfam" id="PF01471">
    <property type="entry name" value="PG_binding_1"/>
    <property type="match status" value="2"/>
</dbReference>
<dbReference type="EMBL" id="JACHNU010000011">
    <property type="protein sequence ID" value="MBB4665135.1"/>
    <property type="molecule type" value="Genomic_DNA"/>
</dbReference>
<feature type="region of interest" description="Disordered" evidence="1">
    <location>
        <begin position="308"/>
        <end position="359"/>
    </location>
</feature>
<dbReference type="GO" id="GO:0004222">
    <property type="term" value="F:metalloendopeptidase activity"/>
    <property type="evidence" value="ECO:0007669"/>
    <property type="project" value="TreeGrafter"/>
</dbReference>
<evidence type="ECO:0000256" key="1">
    <source>
        <dbReference type="SAM" id="MobiDB-lite"/>
    </source>
</evidence>
<dbReference type="InterPro" id="IPR011055">
    <property type="entry name" value="Dup_hybrid_motif"/>
</dbReference>
<dbReference type="InterPro" id="IPR050570">
    <property type="entry name" value="Cell_wall_metabolism_enzyme"/>
</dbReference>
<dbReference type="PANTHER" id="PTHR21666:SF270">
    <property type="entry name" value="MUREIN HYDROLASE ACTIVATOR ENVC"/>
    <property type="match status" value="1"/>
</dbReference>
<keyword evidence="5" id="KW-0378">Hydrolase</keyword>
<keyword evidence="2" id="KW-0732">Signal</keyword>
<feature type="compositionally biased region" description="Basic and acidic residues" evidence="1">
    <location>
        <begin position="342"/>
        <end position="359"/>
    </location>
</feature>
<proteinExistence type="predicted"/>
<dbReference type="InterPro" id="IPR002477">
    <property type="entry name" value="Peptidoglycan-bd-like"/>
</dbReference>
<dbReference type="RefSeq" id="WP_183345799.1">
    <property type="nucleotide sequence ID" value="NZ_JACHNU010000011.1"/>
</dbReference>